<feature type="region of interest" description="Disordered" evidence="1">
    <location>
        <begin position="2095"/>
        <end position="2162"/>
    </location>
</feature>
<feature type="compositionally biased region" description="Basic and acidic residues" evidence="1">
    <location>
        <begin position="2103"/>
        <end position="2124"/>
    </location>
</feature>
<protein>
    <submittedName>
        <fullName evidence="2">Uncharacterized protein</fullName>
    </submittedName>
</protein>
<accession>A0A8S1AAD1</accession>
<dbReference type="OrthoDB" id="10480732at2759"/>
<feature type="region of interest" description="Disordered" evidence="1">
    <location>
        <begin position="1"/>
        <end position="21"/>
    </location>
</feature>
<evidence type="ECO:0000313" key="2">
    <source>
        <dbReference type="EMBL" id="CAB3244280.1"/>
    </source>
</evidence>
<feature type="compositionally biased region" description="Basic and acidic residues" evidence="1">
    <location>
        <begin position="2139"/>
        <end position="2151"/>
    </location>
</feature>
<comment type="caution">
    <text evidence="2">The sequence shown here is derived from an EMBL/GenBank/DDBJ whole genome shotgun (WGS) entry which is preliminary data.</text>
</comment>
<feature type="region of interest" description="Disordered" evidence="1">
    <location>
        <begin position="1976"/>
        <end position="2034"/>
    </location>
</feature>
<dbReference type="Proteomes" id="UP000494256">
    <property type="component" value="Unassembled WGS sequence"/>
</dbReference>
<name>A0A8S1AAD1_ARCPL</name>
<organism evidence="2 3">
    <name type="scientific">Arctia plantaginis</name>
    <name type="common">Wood tiger moth</name>
    <name type="synonym">Phalaena plantaginis</name>
    <dbReference type="NCBI Taxonomy" id="874455"/>
    <lineage>
        <taxon>Eukaryota</taxon>
        <taxon>Metazoa</taxon>
        <taxon>Ecdysozoa</taxon>
        <taxon>Arthropoda</taxon>
        <taxon>Hexapoda</taxon>
        <taxon>Insecta</taxon>
        <taxon>Pterygota</taxon>
        <taxon>Neoptera</taxon>
        <taxon>Endopterygota</taxon>
        <taxon>Lepidoptera</taxon>
        <taxon>Glossata</taxon>
        <taxon>Ditrysia</taxon>
        <taxon>Noctuoidea</taxon>
        <taxon>Erebidae</taxon>
        <taxon>Arctiinae</taxon>
        <taxon>Arctia</taxon>
    </lineage>
</organism>
<feature type="compositionally biased region" description="Low complexity" evidence="1">
    <location>
        <begin position="2023"/>
        <end position="2034"/>
    </location>
</feature>
<evidence type="ECO:0000256" key="1">
    <source>
        <dbReference type="SAM" id="MobiDB-lite"/>
    </source>
</evidence>
<evidence type="ECO:0000313" key="3">
    <source>
        <dbReference type="Proteomes" id="UP000494256"/>
    </source>
</evidence>
<gene>
    <name evidence="2" type="ORF">APLA_LOCUS10672</name>
</gene>
<feature type="compositionally biased region" description="Low complexity" evidence="1">
    <location>
        <begin position="1984"/>
        <end position="1997"/>
    </location>
</feature>
<feature type="region of interest" description="Disordered" evidence="1">
    <location>
        <begin position="162"/>
        <end position="188"/>
    </location>
</feature>
<feature type="region of interest" description="Disordered" evidence="1">
    <location>
        <begin position="1263"/>
        <end position="1283"/>
    </location>
</feature>
<sequence length="2293" mass="255059">MDQTKGRNVNAEASIRSKNLKAEKDLNGNKIKPSKIPRRTPMLIGEDLDSVQETQQVATNQYIPIGRNIQRVQLLIPDIFPEEKQETASVASSRPIPTLRQIYGHVNIIDSSRYDGWLMGFETPTTVFLIDSNQTSLYSDYVDDSNSNNYDSNTSNFSELSTLEQPTSHTTDELQSATTSSVKTGSEDTSMLISEIEFPSRDNESGYQSMTLTSNNLETSLTSDRTERSMSLNNNELLEAVKLDHELNSTVSSINSYLTRVIDTKFDNYILNTPSHPINDDFKNSMFMNYDQCNRAVSPINNDLKTPVIRSNNDIVRSMSSSNSNIKKLMSADNKEISKRNLNNKEINKTTISMNNKFNSMTNKTTESNKLLNLPKNDTSVTVSPNKSRIQSATYPVSLNNEYNLMTSKQKEQNDSSNKGCISHCCGKKRLESDSKLEIKKSRPSHDYYHTYKSSKDSITGKNIISNTVSIISNQSTVVICKSPEKDDHEAKLRNTNVIDKCTGNTKPDVKYYNSHGSDSVRAVEDMAVPSYTEYLSEILQKTTNFEAMEGLDSKFSSNNTIIDIQDNLPLTGTIETSEELGAHNQSSLHRAEPSPPHNIYLGTEAWRCRSDRSAECHRDSSLENSVPDRHSRVPYYLGHSDHRRSSRYRKFPSNRFKAPRIIPRWRWHPSYRRVYRRRWNFMCKSTQPNWTHWSSWPPAIRKKYLLMHFLQHSVIWEDAVVQTNSLISQETGTDYQLMALKSTANSAIASLQDIGPITRDPRYFSAPVFPFLYNSTLTSRPVNTLHMAPESKNISCFESPTKILVSIGASDNVLWNASHGIHSPLEEKCCQYEETLPSKSAAIGRDTSHTNSEKLRKCRTNVEIATSLVHFVDVITSKYSDKHPVKPANIEIATSFVRPVDVGTCGADPDLPIKTINVERATSFVRFADVQTSELIPKNTINVEKATSLMNMETSGNYSEIITNKPAKIEKSTSLLQPVDVATSDQISVVLPINTINVQTATSLTQFIETETSFSYSGVLPTFMETGTSLIKVSDNETLNNAETQPLNTAEVEKEEGTIQTAEVEDTNEESETLQNDPPVGKVTSLIRFVEVQTSGEGDLLRAQPDSKEKPLMESIGLKTSDNYIENITTTASADRVRSFIQNMNYDEDLDKTTDTQNLSSLIDECSSKCSCSYNCRNISNQVSTLLDSDNVGYMCSGSGHRKSIEEVERTHTEMKAVNMQTSKHSSGLDVISLNYAATNTPTVNNTIVKITKDTWTDVNDQGTELDASPTPKHSSKSTGRKNDNITYYKLCRNKDNGTQKSHQSMSGFKVAVKTPTLTSKVEKRSTTFRSEKNENGCQTITGELCYFTGSVSVQTLEKGLIPIADQSALVSVLSPGEVKEQNRVIKDAKNTSMLTSTEPNITSISSDAMPENTISNRVIITEQKSVFTSTSKYGTHREKQNEEADKGVVSTASKLISTMNPYTEENSQRDGIIACAISTSVTNLDSCSKDTVSTCTRSTSVLGLNSFLEAEILLSNLIKKALVDVDTQASRLMEFRDSIKTYPSFATKSTYTCVGLDSKSIWVNSSKVAKLCLDTCVQVEDSSNKIIDIKEAPCRNTVSSMTSYYGQTESVQTTLIKKESEKCGQNVCACVAPSSQDCDTNTDNLFNSSHIMQPSVLQVQKSVEVSSNPFTNSLTSKSQLKSNLNNQLISLSRLIGTRKKASSYIDTYAPTAVLSSNLDADKWMRACTSTQKDAYAYQSCIRPEKEFDSSPLPAKSSTSAIFSFFEEKNSTVPSDVKNLIINDSLADVLPLQKRNHNYDKHKQLEPTYQMLMVDAVTSDQALTRNKQEFEHQAVPTVHETGIGTNSDPIFQHRSASVLTSKCILPTCTACNYVLNSGKAPHTPCKFVYGNPTCVVHKQSSNVEVQTTGAPRAQVGMVQVETLVERSDVGVLTPFFGMLPVPEHFSKKKSSVIGTILSPKVYKALYDTTKMIVNEDTDEQPVRDSSAVPAPAASDRNTPTKKGPTPSSMRSGGIHHERTTKSTKTATNNTAQTSSNLLRTQIINVPLEGKATGDCIKIYKRDSRKKSIQQNSSQNTYEYIKVIALNESKIEDLHSNVSNGSEGKKSPNIDEKEKHGVDIEQLKDIQIGEDPKTSQGCREQDSQEDNKRLEASTVKPGESEDHLKTNLVTSCRYYSTLLSKQLGKVKDNLTKHLTIAPEEIDVGGNQDPLLSICTMKPSGRENLACQTVKRTFQQDRGSHLRVLSPATCLTDICKNDKDHLKSVYTILSAIEGRMRRLNIDSRQSLTREDRWL</sequence>
<proteinExistence type="predicted"/>
<reference evidence="2 3" key="1">
    <citation type="submission" date="2020-04" db="EMBL/GenBank/DDBJ databases">
        <authorList>
            <person name="Wallbank WR R."/>
            <person name="Pardo Diaz C."/>
            <person name="Kozak K."/>
            <person name="Martin S."/>
            <person name="Jiggins C."/>
            <person name="Moest M."/>
            <person name="Warren A I."/>
            <person name="Byers J.R.P. K."/>
            <person name="Montejo-Kovacevich G."/>
            <person name="Yen C E."/>
        </authorList>
    </citation>
    <scope>NUCLEOTIDE SEQUENCE [LARGE SCALE GENOMIC DNA]</scope>
</reference>
<dbReference type="EMBL" id="CADEBD010000315">
    <property type="protein sequence ID" value="CAB3244280.1"/>
    <property type="molecule type" value="Genomic_DNA"/>
</dbReference>